<feature type="transmembrane region" description="Helical" evidence="8">
    <location>
        <begin position="159"/>
        <end position="177"/>
    </location>
</feature>
<dbReference type="GO" id="GO:0005886">
    <property type="term" value="C:plasma membrane"/>
    <property type="evidence" value="ECO:0007669"/>
    <property type="project" value="UniProtKB-SubCell"/>
</dbReference>
<feature type="transmembrane region" description="Helical" evidence="8">
    <location>
        <begin position="210"/>
        <end position="243"/>
    </location>
</feature>
<dbReference type="InterPro" id="IPR050297">
    <property type="entry name" value="LipidA_mod_glycosyltrf_83"/>
</dbReference>
<feature type="transmembrane region" description="Helical" evidence="8">
    <location>
        <begin position="128"/>
        <end position="147"/>
    </location>
</feature>
<dbReference type="PANTHER" id="PTHR33908:SF11">
    <property type="entry name" value="MEMBRANE PROTEIN"/>
    <property type="match status" value="1"/>
</dbReference>
<feature type="transmembrane region" description="Helical" evidence="8">
    <location>
        <begin position="399"/>
        <end position="416"/>
    </location>
</feature>
<evidence type="ECO:0000256" key="1">
    <source>
        <dbReference type="ARBA" id="ARBA00004651"/>
    </source>
</evidence>
<gene>
    <name evidence="9" type="ORF">FYJ59_12955</name>
</gene>
<dbReference type="EMBL" id="VUMU01000020">
    <property type="protein sequence ID" value="MST59130.1"/>
    <property type="molecule type" value="Genomic_DNA"/>
</dbReference>
<evidence type="ECO:0000256" key="4">
    <source>
        <dbReference type="ARBA" id="ARBA00022679"/>
    </source>
</evidence>
<feature type="transmembrane region" description="Helical" evidence="8">
    <location>
        <begin position="183"/>
        <end position="201"/>
    </location>
</feature>
<dbReference type="Proteomes" id="UP000476055">
    <property type="component" value="Unassembled WGS sequence"/>
</dbReference>
<accession>A0A6L5YMF2</accession>
<feature type="transmembrane region" description="Helical" evidence="8">
    <location>
        <begin position="56"/>
        <end position="75"/>
    </location>
</feature>
<dbReference type="GO" id="GO:0009103">
    <property type="term" value="P:lipopolysaccharide biosynthetic process"/>
    <property type="evidence" value="ECO:0007669"/>
    <property type="project" value="UniProtKB-ARBA"/>
</dbReference>
<keyword evidence="6 8" id="KW-1133">Transmembrane helix</keyword>
<sequence length="535" mass="61497">MSSAANKSMKNWEEMRIWCCIAGIKVREYKKIGSGRTEGSMETCSRKTDNFIRTKGWLLLWHALPVIALLLWGAFGIRNNLWYDEAYSASMVSLPWKRLIYITATDDHSPFYYVILKLFYHLCGGGTHFWSLKLLSVLFMTGYMLLGKYYVEKLFDRKISVYFMTFSLLMPIFSVQAGNVRMYAMALFFLTLAGLAAYDIYREATRRKWIVFCVASICTVYCHTFALIQTFLFYMLFLAAILICRRKDLVKGFFISGFTVAIVFSPWLAVTCRQFILRMRYDDGSTAELATLNSVMDYFKEWFSAVETPIGIVVLLGTALCLILSYGAVDWVRQHHNAAPAIAAAAFALTGIVGGAISATVNNCFMGRYAFPGMGFVMLWYAVGFAQILESSGTNGRKWWAGGILGTACLCFLIQYSSEIRLEYDGGLEIYENFAETQMTDNDAVIGPYTHTIFLNVYHPELHYYIIGYKLYSLPFVNTDALTDYSQLDSYENLWYICFQGGTPNELEDEYDYEEALEFHYMYYDFVIYRLERRR</sequence>
<proteinExistence type="predicted"/>
<evidence type="ECO:0000256" key="8">
    <source>
        <dbReference type="SAM" id="Phobius"/>
    </source>
</evidence>
<keyword evidence="3" id="KW-0328">Glycosyltransferase</keyword>
<organism evidence="9 10">
    <name type="scientific">Waltera intestinalis</name>
    <dbReference type="NCBI Taxonomy" id="2606635"/>
    <lineage>
        <taxon>Bacteria</taxon>
        <taxon>Bacillati</taxon>
        <taxon>Bacillota</taxon>
        <taxon>Clostridia</taxon>
        <taxon>Lachnospirales</taxon>
        <taxon>Lachnospiraceae</taxon>
        <taxon>Waltera</taxon>
    </lineage>
</organism>
<keyword evidence="10" id="KW-1185">Reference proteome</keyword>
<feature type="transmembrane region" description="Helical" evidence="8">
    <location>
        <begin position="310"/>
        <end position="329"/>
    </location>
</feature>
<keyword evidence="7 8" id="KW-0472">Membrane</keyword>
<feature type="transmembrane region" description="Helical" evidence="8">
    <location>
        <begin position="341"/>
        <end position="362"/>
    </location>
</feature>
<keyword evidence="4 9" id="KW-0808">Transferase</keyword>
<feature type="transmembrane region" description="Helical" evidence="8">
    <location>
        <begin position="369"/>
        <end position="387"/>
    </location>
</feature>
<evidence type="ECO:0000256" key="3">
    <source>
        <dbReference type="ARBA" id="ARBA00022676"/>
    </source>
</evidence>
<evidence type="ECO:0000256" key="6">
    <source>
        <dbReference type="ARBA" id="ARBA00022989"/>
    </source>
</evidence>
<reference evidence="9 10" key="1">
    <citation type="submission" date="2019-08" db="EMBL/GenBank/DDBJ databases">
        <title>In-depth cultivation of the pig gut microbiome towards novel bacterial diversity and tailored functional studies.</title>
        <authorList>
            <person name="Wylensek D."/>
            <person name="Hitch T.C.A."/>
            <person name="Clavel T."/>
        </authorList>
    </citation>
    <scope>NUCLEOTIDE SEQUENCE [LARGE SCALE GENOMIC DNA]</scope>
    <source>
        <strain evidence="9 10">WCA3-601-WT-6H</strain>
    </source>
</reference>
<name>A0A6L5YMF2_9FIRM</name>
<evidence type="ECO:0000256" key="2">
    <source>
        <dbReference type="ARBA" id="ARBA00022475"/>
    </source>
</evidence>
<keyword evidence="5 8" id="KW-0812">Transmembrane</keyword>
<dbReference type="AlphaFoldDB" id="A0A6L5YMF2"/>
<comment type="caution">
    <text evidence="9">The sequence shown here is derived from an EMBL/GenBank/DDBJ whole genome shotgun (WGS) entry which is preliminary data.</text>
</comment>
<keyword evidence="2" id="KW-1003">Cell membrane</keyword>
<evidence type="ECO:0000313" key="10">
    <source>
        <dbReference type="Proteomes" id="UP000476055"/>
    </source>
</evidence>
<dbReference type="GO" id="GO:0016763">
    <property type="term" value="F:pentosyltransferase activity"/>
    <property type="evidence" value="ECO:0007669"/>
    <property type="project" value="TreeGrafter"/>
</dbReference>
<evidence type="ECO:0000313" key="9">
    <source>
        <dbReference type="EMBL" id="MST59130.1"/>
    </source>
</evidence>
<dbReference type="RefSeq" id="WP_154498521.1">
    <property type="nucleotide sequence ID" value="NZ_VUMU01000020.1"/>
</dbReference>
<evidence type="ECO:0000256" key="7">
    <source>
        <dbReference type="ARBA" id="ARBA00023136"/>
    </source>
</evidence>
<protein>
    <submittedName>
        <fullName evidence="9">Glycosyltransferase family 39 protein</fullName>
    </submittedName>
</protein>
<dbReference type="PANTHER" id="PTHR33908">
    <property type="entry name" value="MANNOSYLTRANSFERASE YKCB-RELATED"/>
    <property type="match status" value="1"/>
</dbReference>
<feature type="transmembrane region" description="Helical" evidence="8">
    <location>
        <begin position="249"/>
        <end position="270"/>
    </location>
</feature>
<comment type="subcellular location">
    <subcellularLocation>
        <location evidence="1">Cell membrane</location>
        <topology evidence="1">Multi-pass membrane protein</topology>
    </subcellularLocation>
</comment>
<evidence type="ECO:0000256" key="5">
    <source>
        <dbReference type="ARBA" id="ARBA00022692"/>
    </source>
</evidence>